<dbReference type="InterPro" id="IPR055151">
    <property type="entry name" value="GH113"/>
</dbReference>
<dbReference type="STRING" id="686796.SAMN04488104_102939"/>
<dbReference type="CDD" id="cd19608">
    <property type="entry name" value="GH113_mannanase-like"/>
    <property type="match status" value="1"/>
</dbReference>
<reference evidence="3" key="1">
    <citation type="submission" date="2016-10" db="EMBL/GenBank/DDBJ databases">
        <authorList>
            <person name="Varghese N."/>
            <person name="Submissions S."/>
        </authorList>
    </citation>
    <scope>NUCLEOTIDE SEQUENCE [LARGE SCALE GENOMIC DNA]</scope>
    <source>
        <strain evidence="3">DSM 23095</strain>
    </source>
</reference>
<dbReference type="AlphaFoldDB" id="A0A1G6UMY1"/>
<dbReference type="Gene3D" id="3.20.20.80">
    <property type="entry name" value="Glycosidases"/>
    <property type="match status" value="1"/>
</dbReference>
<keyword evidence="3" id="KW-1185">Reference proteome</keyword>
<proteinExistence type="predicted"/>
<evidence type="ECO:0000256" key="1">
    <source>
        <dbReference type="SAM" id="Phobius"/>
    </source>
</evidence>
<feature type="transmembrane region" description="Helical" evidence="1">
    <location>
        <begin position="7"/>
        <end position="26"/>
    </location>
</feature>
<dbReference type="EMBL" id="FNAC01000029">
    <property type="protein sequence ID" value="SDD42673.1"/>
    <property type="molecule type" value="Genomic_DNA"/>
</dbReference>
<sequence>MKPFSTKYLFSSLSLVFLIFGFWFFYPSSDEKFPIIKDKLKGVCWVGGREGLKGGELKNLASIGANAMSQTPFGWQSDPNSPEIRWSLEDDRKWWGESGKGLEATLDSGNIHQISTMLKPHLWVRGAWPGEIEMKSETDWQLWFEEYEAFILDYANFAERTGMPFFCIGTELEKSSHRTADWKKIIQAIRKVYSGQLTYAANFTEFEQVEFWTDLDFIGIQAYFPLSEKDEPQLKDLLKSWRSHLKIIESTVIRFQKPVIFTEIGYCNTADAAREPWVWPNERKETALSEAIQALCYEAFFQSVWEKDWLAGVYFWKWYPDGKRRDPDFTPQGLQAEEVLRHYFSNL</sequence>
<dbReference type="RefSeq" id="WP_244887424.1">
    <property type="nucleotide sequence ID" value="NZ_FNAC01000029.1"/>
</dbReference>
<evidence type="ECO:0008006" key="4">
    <source>
        <dbReference type="Google" id="ProtNLM"/>
    </source>
</evidence>
<evidence type="ECO:0000313" key="3">
    <source>
        <dbReference type="Proteomes" id="UP000199060"/>
    </source>
</evidence>
<dbReference type="SUPFAM" id="SSF51445">
    <property type="entry name" value="(Trans)glycosidases"/>
    <property type="match status" value="1"/>
</dbReference>
<organism evidence="2 3">
    <name type="scientific">Algoriphagus faecimaris</name>
    <dbReference type="NCBI Taxonomy" id="686796"/>
    <lineage>
        <taxon>Bacteria</taxon>
        <taxon>Pseudomonadati</taxon>
        <taxon>Bacteroidota</taxon>
        <taxon>Cytophagia</taxon>
        <taxon>Cytophagales</taxon>
        <taxon>Cyclobacteriaceae</taxon>
        <taxon>Algoriphagus</taxon>
    </lineage>
</organism>
<keyword evidence="1" id="KW-0812">Transmembrane</keyword>
<dbReference type="Proteomes" id="UP000199060">
    <property type="component" value="Unassembled WGS sequence"/>
</dbReference>
<protein>
    <recommendedName>
        <fullName evidence="4">GTA TIM-barrel-like domain-containing protein</fullName>
    </recommendedName>
</protein>
<evidence type="ECO:0000313" key="2">
    <source>
        <dbReference type="EMBL" id="SDD42673.1"/>
    </source>
</evidence>
<dbReference type="InterPro" id="IPR017853">
    <property type="entry name" value="GH"/>
</dbReference>
<name>A0A1G6UMY1_9BACT</name>
<gene>
    <name evidence="2" type="ORF">SAMN04488104_102939</name>
</gene>
<keyword evidence="1" id="KW-1133">Transmembrane helix</keyword>
<dbReference type="Pfam" id="PF22612">
    <property type="entry name" value="GH113"/>
    <property type="match status" value="1"/>
</dbReference>
<accession>A0A1G6UMY1</accession>
<keyword evidence="1" id="KW-0472">Membrane</keyword>